<comment type="subcellular location">
    <subcellularLocation>
        <location evidence="1 7 9">Cytoplasm</location>
    </subcellularLocation>
</comment>
<organism evidence="11 12">
    <name type="scientific">OM182 bacterium MED-G28</name>
    <dbReference type="NCBI Taxonomy" id="1986256"/>
    <lineage>
        <taxon>Bacteria</taxon>
        <taxon>Pseudomonadati</taxon>
        <taxon>Pseudomonadota</taxon>
        <taxon>Gammaproteobacteria</taxon>
        <taxon>OMG group</taxon>
        <taxon>OM182 clade</taxon>
    </lineage>
</organism>
<evidence type="ECO:0000313" key="11">
    <source>
        <dbReference type="EMBL" id="PDH35520.1"/>
    </source>
</evidence>
<dbReference type="HAMAP" id="MF_00050">
    <property type="entry name" value="EF_Ts"/>
    <property type="match status" value="1"/>
</dbReference>
<proteinExistence type="inferred from homology"/>
<name>A0A2A5WG86_9GAMM</name>
<reference evidence="11 12" key="1">
    <citation type="submission" date="2017-08" db="EMBL/GenBank/DDBJ databases">
        <title>Fine stratification of microbial communities through a metagenomic profile of the photic zone.</title>
        <authorList>
            <person name="Haro-Moreno J.M."/>
            <person name="Lopez-Perez M."/>
            <person name="De La Torre J."/>
            <person name="Picazo A."/>
            <person name="Camacho A."/>
            <person name="Rodriguez-Valera F."/>
        </authorList>
    </citation>
    <scope>NUCLEOTIDE SEQUENCE [LARGE SCALE GENOMIC DNA]</scope>
    <source>
        <strain evidence="11">MED-G28</strain>
    </source>
</reference>
<evidence type="ECO:0000256" key="1">
    <source>
        <dbReference type="ARBA" id="ARBA00004496"/>
    </source>
</evidence>
<dbReference type="EMBL" id="NTJZ01000001">
    <property type="protein sequence ID" value="PDH35520.1"/>
    <property type="molecule type" value="Genomic_DNA"/>
</dbReference>
<evidence type="ECO:0000256" key="5">
    <source>
        <dbReference type="ARBA" id="ARBA00022768"/>
    </source>
</evidence>
<comment type="function">
    <text evidence="7 8">Associates with the EF-Tu.GDP complex and induces the exchange of GDP to GTP. It remains bound to the aminoacyl-tRNA.EF-Tu.GTP complex up to the GTP hydrolysis stage on the ribosome.</text>
</comment>
<dbReference type="Proteomes" id="UP000219329">
    <property type="component" value="Unassembled WGS sequence"/>
</dbReference>
<keyword evidence="4 7" id="KW-0963">Cytoplasm</keyword>
<evidence type="ECO:0000256" key="2">
    <source>
        <dbReference type="ARBA" id="ARBA00005532"/>
    </source>
</evidence>
<comment type="caution">
    <text evidence="11">The sequence shown here is derived from an EMBL/GenBank/DDBJ whole genome shotgun (WGS) entry which is preliminary data.</text>
</comment>
<evidence type="ECO:0000256" key="7">
    <source>
        <dbReference type="HAMAP-Rule" id="MF_00050"/>
    </source>
</evidence>
<evidence type="ECO:0000259" key="10">
    <source>
        <dbReference type="Pfam" id="PF00889"/>
    </source>
</evidence>
<dbReference type="NCBIfam" id="TIGR00116">
    <property type="entry name" value="tsf"/>
    <property type="match status" value="1"/>
</dbReference>
<evidence type="ECO:0000256" key="9">
    <source>
        <dbReference type="RuleBase" id="RU000643"/>
    </source>
</evidence>
<feature type="domain" description="Translation elongation factor EFTs/EF1B dimerisation" evidence="10">
    <location>
        <begin position="73"/>
        <end position="272"/>
    </location>
</feature>
<dbReference type="SUPFAM" id="SSF54713">
    <property type="entry name" value="Elongation factor Ts (EF-Ts), dimerisation domain"/>
    <property type="match status" value="2"/>
</dbReference>
<dbReference type="InterPro" id="IPR014039">
    <property type="entry name" value="Transl_elong_EFTs/EF1B_dimer"/>
</dbReference>
<dbReference type="SUPFAM" id="SSF46934">
    <property type="entry name" value="UBA-like"/>
    <property type="match status" value="1"/>
</dbReference>
<keyword evidence="5 7" id="KW-0251">Elongation factor</keyword>
<dbReference type="InterPro" id="IPR009060">
    <property type="entry name" value="UBA-like_sf"/>
</dbReference>
<dbReference type="CDD" id="cd14275">
    <property type="entry name" value="UBA_EF-Ts"/>
    <property type="match status" value="1"/>
</dbReference>
<dbReference type="Gene3D" id="3.30.479.20">
    <property type="entry name" value="Elongation factor Ts, dimerisation domain"/>
    <property type="match status" value="2"/>
</dbReference>
<dbReference type="FunFam" id="1.10.8.10:FF:000001">
    <property type="entry name" value="Elongation factor Ts"/>
    <property type="match status" value="1"/>
</dbReference>
<comment type="similarity">
    <text evidence="2 7 8">Belongs to the EF-Ts family.</text>
</comment>
<evidence type="ECO:0000256" key="4">
    <source>
        <dbReference type="ARBA" id="ARBA00022490"/>
    </source>
</evidence>
<dbReference type="Gene3D" id="1.10.8.10">
    <property type="entry name" value="DNA helicase RuvA subunit, C-terminal domain"/>
    <property type="match status" value="1"/>
</dbReference>
<keyword evidence="6 7" id="KW-0648">Protein biosynthesis</keyword>
<accession>A0A2A5WG86</accession>
<gene>
    <name evidence="7" type="primary">tsf</name>
    <name evidence="11" type="ORF">CNF02_01615</name>
</gene>
<dbReference type="GO" id="GO:0003746">
    <property type="term" value="F:translation elongation factor activity"/>
    <property type="evidence" value="ECO:0007669"/>
    <property type="project" value="UniProtKB-UniRule"/>
</dbReference>
<dbReference type="InterPro" id="IPR036402">
    <property type="entry name" value="EF-Ts_dimer_sf"/>
</dbReference>
<dbReference type="PROSITE" id="PS01127">
    <property type="entry name" value="EF_TS_2"/>
    <property type="match status" value="1"/>
</dbReference>
<dbReference type="FunFam" id="3.30.479.20:FF:000001">
    <property type="entry name" value="Elongation factor Ts"/>
    <property type="match status" value="1"/>
</dbReference>
<dbReference type="GO" id="GO:0005737">
    <property type="term" value="C:cytoplasm"/>
    <property type="evidence" value="ECO:0007669"/>
    <property type="project" value="UniProtKB-SubCell"/>
</dbReference>
<dbReference type="PANTHER" id="PTHR11741">
    <property type="entry name" value="ELONGATION FACTOR TS"/>
    <property type="match status" value="1"/>
</dbReference>
<dbReference type="FunFam" id="1.10.286.20:FF:000001">
    <property type="entry name" value="Elongation factor Ts"/>
    <property type="match status" value="1"/>
</dbReference>
<evidence type="ECO:0000256" key="3">
    <source>
        <dbReference type="ARBA" id="ARBA00016956"/>
    </source>
</evidence>
<protein>
    <recommendedName>
        <fullName evidence="3 7">Elongation factor Ts</fullName>
        <shortName evidence="7">EF-Ts</shortName>
    </recommendedName>
</protein>
<dbReference type="InterPro" id="IPR018101">
    <property type="entry name" value="Transl_elong_Ts_CS"/>
</dbReference>
<dbReference type="PROSITE" id="PS01126">
    <property type="entry name" value="EF_TS_1"/>
    <property type="match status" value="1"/>
</dbReference>
<feature type="region of interest" description="Involved in Mg(2+) ion dislocation from EF-Tu" evidence="7">
    <location>
        <begin position="82"/>
        <end position="85"/>
    </location>
</feature>
<dbReference type="PANTHER" id="PTHR11741:SF0">
    <property type="entry name" value="ELONGATION FACTOR TS, MITOCHONDRIAL"/>
    <property type="match status" value="1"/>
</dbReference>
<sequence length="291" mass="31902">MATITASMVKELRERTGLGMMDCKKALTKADGDMEKAIEDLRKASGLKAAKKASRVAAEGVVMTKIAEDGNYGVVVEINSETDFVARDENFLSFAKQCLEMAYSNSEADVNALLEAGIENTRQALVQKIGENINLRRVERLRFDDANQGIIESYVHSNNRIAVLISLKGGDEALARDISMHVAAVNPMVVRAEEVPEDVLAKESEIYSSQARESGKPEEIVEKMISGRLRKFVAEVSLLEQDFVKDPDTKVGALLKEAGADIVQFIRYEVGEGIEKEEEDFAAEVAAQLNG</sequence>
<dbReference type="Pfam" id="PF00889">
    <property type="entry name" value="EF_TS"/>
    <property type="match status" value="1"/>
</dbReference>
<dbReference type="Gene3D" id="1.10.286.20">
    <property type="match status" value="1"/>
</dbReference>
<evidence type="ECO:0000256" key="8">
    <source>
        <dbReference type="RuleBase" id="RU000642"/>
    </source>
</evidence>
<evidence type="ECO:0000256" key="6">
    <source>
        <dbReference type="ARBA" id="ARBA00022917"/>
    </source>
</evidence>
<evidence type="ECO:0000313" key="12">
    <source>
        <dbReference type="Proteomes" id="UP000219329"/>
    </source>
</evidence>
<dbReference type="AlphaFoldDB" id="A0A2A5WG86"/>
<dbReference type="InterPro" id="IPR001816">
    <property type="entry name" value="Transl_elong_EFTs/EF1B"/>
</dbReference>